<dbReference type="Proteomes" id="UP000027135">
    <property type="component" value="Unassembled WGS sequence"/>
</dbReference>
<dbReference type="InParanoid" id="A0A067RHD4"/>
<sequence length="43" mass="5190">MLSGVSTTDKKTTFTTVFHGLRLTANKYVIWHLYFQRDWKRKN</sequence>
<gene>
    <name evidence="1" type="ORF">L798_15126</name>
</gene>
<reference evidence="1 2" key="1">
    <citation type="journal article" date="2014" name="Nat. Commun.">
        <title>Molecular traces of alternative social organization in a termite genome.</title>
        <authorList>
            <person name="Terrapon N."/>
            <person name="Li C."/>
            <person name="Robertson H.M."/>
            <person name="Ji L."/>
            <person name="Meng X."/>
            <person name="Booth W."/>
            <person name="Chen Z."/>
            <person name="Childers C.P."/>
            <person name="Glastad K.M."/>
            <person name="Gokhale K."/>
            <person name="Gowin J."/>
            <person name="Gronenberg W."/>
            <person name="Hermansen R.A."/>
            <person name="Hu H."/>
            <person name="Hunt B.G."/>
            <person name="Huylmans A.K."/>
            <person name="Khalil S.M."/>
            <person name="Mitchell R.D."/>
            <person name="Munoz-Torres M.C."/>
            <person name="Mustard J.A."/>
            <person name="Pan H."/>
            <person name="Reese J.T."/>
            <person name="Scharf M.E."/>
            <person name="Sun F."/>
            <person name="Vogel H."/>
            <person name="Xiao J."/>
            <person name="Yang W."/>
            <person name="Yang Z."/>
            <person name="Yang Z."/>
            <person name="Zhou J."/>
            <person name="Zhu J."/>
            <person name="Brent C.S."/>
            <person name="Elsik C.G."/>
            <person name="Goodisman M.A."/>
            <person name="Liberles D.A."/>
            <person name="Roe R.M."/>
            <person name="Vargo E.L."/>
            <person name="Vilcinskas A."/>
            <person name="Wang J."/>
            <person name="Bornberg-Bauer E."/>
            <person name="Korb J."/>
            <person name="Zhang G."/>
            <person name="Liebig J."/>
        </authorList>
    </citation>
    <scope>NUCLEOTIDE SEQUENCE [LARGE SCALE GENOMIC DNA]</scope>
    <source>
        <tissue evidence="1">Whole organism</tissue>
    </source>
</reference>
<protein>
    <submittedName>
        <fullName evidence="1">Uncharacterized protein</fullName>
    </submittedName>
</protein>
<accession>A0A067RHD4</accession>
<proteinExistence type="predicted"/>
<keyword evidence="2" id="KW-1185">Reference proteome</keyword>
<evidence type="ECO:0000313" key="2">
    <source>
        <dbReference type="Proteomes" id="UP000027135"/>
    </source>
</evidence>
<dbReference type="EMBL" id="KK852469">
    <property type="protein sequence ID" value="KDR23266.1"/>
    <property type="molecule type" value="Genomic_DNA"/>
</dbReference>
<organism evidence="1 2">
    <name type="scientific">Zootermopsis nevadensis</name>
    <name type="common">Dampwood termite</name>
    <dbReference type="NCBI Taxonomy" id="136037"/>
    <lineage>
        <taxon>Eukaryota</taxon>
        <taxon>Metazoa</taxon>
        <taxon>Ecdysozoa</taxon>
        <taxon>Arthropoda</taxon>
        <taxon>Hexapoda</taxon>
        <taxon>Insecta</taxon>
        <taxon>Pterygota</taxon>
        <taxon>Neoptera</taxon>
        <taxon>Polyneoptera</taxon>
        <taxon>Dictyoptera</taxon>
        <taxon>Blattodea</taxon>
        <taxon>Blattoidea</taxon>
        <taxon>Termitoidae</taxon>
        <taxon>Termopsidae</taxon>
        <taxon>Zootermopsis</taxon>
    </lineage>
</organism>
<dbReference type="AlphaFoldDB" id="A0A067RHD4"/>
<evidence type="ECO:0000313" key="1">
    <source>
        <dbReference type="EMBL" id="KDR23266.1"/>
    </source>
</evidence>
<name>A0A067RHD4_ZOONE</name>